<evidence type="ECO:0000256" key="1">
    <source>
        <dbReference type="SAM" id="SignalP"/>
    </source>
</evidence>
<keyword evidence="3" id="KW-1185">Reference proteome</keyword>
<name>A0A9W8S2T3_9HYPO</name>
<protein>
    <submittedName>
        <fullName evidence="2">Uncharacterized protein</fullName>
    </submittedName>
</protein>
<reference evidence="2" key="1">
    <citation type="submission" date="2022-09" db="EMBL/GenBank/DDBJ databases">
        <title>Fusarium specimens isolated from Avocado Roots.</title>
        <authorList>
            <person name="Stajich J."/>
            <person name="Roper C."/>
            <person name="Heimlech-Rivalta G."/>
        </authorList>
    </citation>
    <scope>NUCLEOTIDE SEQUENCE</scope>
    <source>
        <strain evidence="2">CF00136</strain>
    </source>
</reference>
<proteinExistence type="predicted"/>
<dbReference type="AlphaFoldDB" id="A0A9W8S2T3"/>
<accession>A0A9W8S2T3</accession>
<dbReference type="OrthoDB" id="4825549at2759"/>
<dbReference type="EMBL" id="JAOQAZ010000010">
    <property type="protein sequence ID" value="KAJ4263551.1"/>
    <property type="molecule type" value="Genomic_DNA"/>
</dbReference>
<gene>
    <name evidence="2" type="ORF">NW762_006370</name>
</gene>
<feature type="signal peptide" evidence="1">
    <location>
        <begin position="1"/>
        <end position="18"/>
    </location>
</feature>
<comment type="caution">
    <text evidence="2">The sequence shown here is derived from an EMBL/GenBank/DDBJ whole genome shotgun (WGS) entry which is preliminary data.</text>
</comment>
<organism evidence="2 3">
    <name type="scientific">Fusarium torreyae</name>
    <dbReference type="NCBI Taxonomy" id="1237075"/>
    <lineage>
        <taxon>Eukaryota</taxon>
        <taxon>Fungi</taxon>
        <taxon>Dikarya</taxon>
        <taxon>Ascomycota</taxon>
        <taxon>Pezizomycotina</taxon>
        <taxon>Sordariomycetes</taxon>
        <taxon>Hypocreomycetidae</taxon>
        <taxon>Hypocreales</taxon>
        <taxon>Nectriaceae</taxon>
        <taxon>Fusarium</taxon>
    </lineage>
</organism>
<evidence type="ECO:0000313" key="3">
    <source>
        <dbReference type="Proteomes" id="UP001152049"/>
    </source>
</evidence>
<feature type="chain" id="PRO_5040839645" evidence="1">
    <location>
        <begin position="19"/>
        <end position="142"/>
    </location>
</feature>
<sequence length="142" mass="15852">MKLVTILSLFVAANTVNAGCYTGGELFKDKAAAYDWAKKLCYGWNTTEFGTEYTVGPKLSGTFGAQSTVSGSKSECIDSNGQKLEFFVDHLQDGERILDKAACYDGIQKEISCEHGGKSDYENWAYKYVLFEFRTLWKPSLH</sequence>
<dbReference type="Proteomes" id="UP001152049">
    <property type="component" value="Unassembled WGS sequence"/>
</dbReference>
<evidence type="ECO:0000313" key="2">
    <source>
        <dbReference type="EMBL" id="KAJ4263551.1"/>
    </source>
</evidence>
<keyword evidence="1" id="KW-0732">Signal</keyword>